<proteinExistence type="predicted"/>
<protein>
    <submittedName>
        <fullName evidence="1">Uncharacterized protein</fullName>
    </submittedName>
</protein>
<reference evidence="1" key="1">
    <citation type="submission" date="2022-06" db="EMBL/GenBank/DDBJ databases">
        <title>Phylogenomic reconstructions and comparative analyses of Kickxellomycotina fungi.</title>
        <authorList>
            <person name="Reynolds N.K."/>
            <person name="Stajich J.E."/>
            <person name="Barry K."/>
            <person name="Grigoriev I.V."/>
            <person name="Crous P."/>
            <person name="Smith M.E."/>
        </authorList>
    </citation>
    <scope>NUCLEOTIDE SEQUENCE</scope>
    <source>
        <strain evidence="1">RSA 2271</strain>
    </source>
</reference>
<keyword evidence="2" id="KW-1185">Reference proteome</keyword>
<sequence>MPLAAVTPITTSIISKQVMSDCDSSSSEYDMPLLTGHSASSINEAFDTPTQLQTLRLFLEIGSQAIPSLSDSYDDRTDLHLWLSHAVSILELYGVPKEYWTTVLIPRICPRISAKFRTFVKSNHIAGGLRQWSTLKDFLISKYSI</sequence>
<dbReference type="EMBL" id="JAMZIH010003380">
    <property type="protein sequence ID" value="KAJ1676861.1"/>
    <property type="molecule type" value="Genomic_DNA"/>
</dbReference>
<evidence type="ECO:0000313" key="1">
    <source>
        <dbReference type="EMBL" id="KAJ1676861.1"/>
    </source>
</evidence>
<dbReference type="Proteomes" id="UP001145114">
    <property type="component" value="Unassembled WGS sequence"/>
</dbReference>
<gene>
    <name evidence="1" type="ORF">EV182_007369</name>
</gene>
<name>A0ACC1HMG2_9FUNG</name>
<organism evidence="1 2">
    <name type="scientific">Spiromyces aspiralis</name>
    <dbReference type="NCBI Taxonomy" id="68401"/>
    <lineage>
        <taxon>Eukaryota</taxon>
        <taxon>Fungi</taxon>
        <taxon>Fungi incertae sedis</taxon>
        <taxon>Zoopagomycota</taxon>
        <taxon>Kickxellomycotina</taxon>
        <taxon>Kickxellomycetes</taxon>
        <taxon>Kickxellales</taxon>
        <taxon>Kickxellaceae</taxon>
        <taxon>Spiromyces</taxon>
    </lineage>
</organism>
<comment type="caution">
    <text evidence="1">The sequence shown here is derived from an EMBL/GenBank/DDBJ whole genome shotgun (WGS) entry which is preliminary data.</text>
</comment>
<accession>A0ACC1HMG2</accession>
<evidence type="ECO:0000313" key="2">
    <source>
        <dbReference type="Proteomes" id="UP001145114"/>
    </source>
</evidence>